<accession>A0ABP7XHI1</accession>
<evidence type="ECO:0000313" key="2">
    <source>
        <dbReference type="EMBL" id="GAA4115871.1"/>
    </source>
</evidence>
<gene>
    <name evidence="2" type="ORF">GCM10022393_16240</name>
</gene>
<sequence>MLPIVVFVLYCSWNYNRTGSSDFSSIQNINLLEWNLKYFHQQKFGFSKAKQINTTILQEASLIPEYAKRQKFIKTATIGYLKEDLLGYGIFHLKGCVRIFVDPGRFDLVNFFNFPSKKNEFGLLYHLNENGIKGALKFLGDQPKALLITLFLILLFNLLKVVSFIWFWIINYKKTNLILLFILFIILYIIFLTGPLGASRFFVPVLPAYLLFSSIGFVDLIKRLRKKTRV</sequence>
<keyword evidence="3" id="KW-1185">Reference proteome</keyword>
<reference evidence="3" key="1">
    <citation type="journal article" date="2019" name="Int. J. Syst. Evol. Microbiol.">
        <title>The Global Catalogue of Microorganisms (GCM) 10K type strain sequencing project: providing services to taxonomists for standard genome sequencing and annotation.</title>
        <authorList>
            <consortium name="The Broad Institute Genomics Platform"/>
            <consortium name="The Broad Institute Genome Sequencing Center for Infectious Disease"/>
            <person name="Wu L."/>
            <person name="Ma J."/>
        </authorList>
    </citation>
    <scope>NUCLEOTIDE SEQUENCE [LARGE SCALE GENOMIC DNA]</scope>
    <source>
        <strain evidence="3">JCM 17106</strain>
    </source>
</reference>
<evidence type="ECO:0000256" key="1">
    <source>
        <dbReference type="SAM" id="Phobius"/>
    </source>
</evidence>
<proteinExistence type="predicted"/>
<protein>
    <submittedName>
        <fullName evidence="2">Uncharacterized protein</fullName>
    </submittedName>
</protein>
<comment type="caution">
    <text evidence="2">The sequence shown here is derived from an EMBL/GenBank/DDBJ whole genome shotgun (WGS) entry which is preliminary data.</text>
</comment>
<keyword evidence="1" id="KW-1133">Transmembrane helix</keyword>
<keyword evidence="1" id="KW-0812">Transmembrane</keyword>
<feature type="transmembrane region" description="Helical" evidence="1">
    <location>
        <begin position="177"/>
        <end position="195"/>
    </location>
</feature>
<keyword evidence="1" id="KW-0472">Membrane</keyword>
<feature type="transmembrane region" description="Helical" evidence="1">
    <location>
        <begin position="201"/>
        <end position="221"/>
    </location>
</feature>
<evidence type="ECO:0000313" key="3">
    <source>
        <dbReference type="Proteomes" id="UP001500459"/>
    </source>
</evidence>
<dbReference type="EMBL" id="BAABCW010000005">
    <property type="protein sequence ID" value="GAA4115871.1"/>
    <property type="molecule type" value="Genomic_DNA"/>
</dbReference>
<feature type="transmembrane region" description="Helical" evidence="1">
    <location>
        <begin position="145"/>
        <end position="170"/>
    </location>
</feature>
<name>A0ABP7XHI1_9FLAO</name>
<dbReference type="Proteomes" id="UP001500459">
    <property type="component" value="Unassembled WGS sequence"/>
</dbReference>
<organism evidence="2 3">
    <name type="scientific">Aquimarina addita</name>
    <dbReference type="NCBI Taxonomy" id="870485"/>
    <lineage>
        <taxon>Bacteria</taxon>
        <taxon>Pseudomonadati</taxon>
        <taxon>Bacteroidota</taxon>
        <taxon>Flavobacteriia</taxon>
        <taxon>Flavobacteriales</taxon>
        <taxon>Flavobacteriaceae</taxon>
        <taxon>Aquimarina</taxon>
    </lineage>
</organism>